<keyword evidence="4" id="KW-1185">Reference proteome</keyword>
<evidence type="ECO:0000256" key="2">
    <source>
        <dbReference type="SAM" id="Phobius"/>
    </source>
</evidence>
<feature type="compositionally biased region" description="Pro residues" evidence="1">
    <location>
        <begin position="1"/>
        <end position="12"/>
    </location>
</feature>
<keyword evidence="2" id="KW-0812">Transmembrane</keyword>
<feature type="region of interest" description="Disordered" evidence="1">
    <location>
        <begin position="1"/>
        <end position="22"/>
    </location>
</feature>
<reference evidence="3 4" key="1">
    <citation type="submission" date="2021-01" db="EMBL/GenBank/DDBJ databases">
        <title>Streptomyces acididurans sp. nov., isolated from a peat swamp forest soil.</title>
        <authorList>
            <person name="Chantavorakit T."/>
            <person name="Duangmal K."/>
        </authorList>
    </citation>
    <scope>NUCLEOTIDE SEQUENCE [LARGE SCALE GENOMIC DNA]</scope>
    <source>
        <strain evidence="3 4">KK5PA1</strain>
    </source>
</reference>
<feature type="transmembrane region" description="Helical" evidence="2">
    <location>
        <begin position="61"/>
        <end position="84"/>
    </location>
</feature>
<dbReference type="Proteomes" id="UP000749040">
    <property type="component" value="Unassembled WGS sequence"/>
</dbReference>
<evidence type="ECO:0008006" key="5">
    <source>
        <dbReference type="Google" id="ProtNLM"/>
    </source>
</evidence>
<organism evidence="3 4">
    <name type="scientific">Actinacidiphila acididurans</name>
    <dbReference type="NCBI Taxonomy" id="2784346"/>
    <lineage>
        <taxon>Bacteria</taxon>
        <taxon>Bacillati</taxon>
        <taxon>Actinomycetota</taxon>
        <taxon>Actinomycetes</taxon>
        <taxon>Kitasatosporales</taxon>
        <taxon>Streptomycetaceae</taxon>
        <taxon>Actinacidiphila</taxon>
    </lineage>
</organism>
<evidence type="ECO:0000256" key="1">
    <source>
        <dbReference type="SAM" id="MobiDB-lite"/>
    </source>
</evidence>
<dbReference type="RefSeq" id="WP_205355049.1">
    <property type="nucleotide sequence ID" value="NZ_JADKYB010000001.1"/>
</dbReference>
<name>A0ABS2TIK3_9ACTN</name>
<protein>
    <recommendedName>
        <fullName evidence="5">Prokaryotic cytochrome b561</fullName>
    </recommendedName>
</protein>
<feature type="transmembrane region" description="Helical" evidence="2">
    <location>
        <begin position="146"/>
        <end position="169"/>
    </location>
</feature>
<sequence>MNVPLPTTPAPGAPAHHRGQDGHVTEATAGNARLTAVTGVLLLVLFAAELVTEILGVRNVLTAHVVIGYLLTPPVLVKLGSTGWRMGKYYLGDPAYRGRGAPRPLLRILGPVVVLLTVTLVGSGILTYNGPHSVHTLALDVHKVTFYLWLVAVVCHVVPHFLEAVSLAAADLLGRVGMRVPGAAARRALVVGALVIGAVLAVAFPGNAAHYIALFPKHH</sequence>
<accession>A0ABS2TIK3</accession>
<feature type="transmembrane region" description="Helical" evidence="2">
    <location>
        <begin position="105"/>
        <end position="126"/>
    </location>
</feature>
<gene>
    <name evidence="3" type="ORF">ITX44_01265</name>
</gene>
<feature type="transmembrane region" description="Helical" evidence="2">
    <location>
        <begin position="189"/>
        <end position="213"/>
    </location>
</feature>
<proteinExistence type="predicted"/>
<evidence type="ECO:0000313" key="3">
    <source>
        <dbReference type="EMBL" id="MBM9503175.1"/>
    </source>
</evidence>
<keyword evidence="2" id="KW-1133">Transmembrane helix</keyword>
<dbReference type="EMBL" id="JADKYB010000001">
    <property type="protein sequence ID" value="MBM9503175.1"/>
    <property type="molecule type" value="Genomic_DNA"/>
</dbReference>
<feature type="transmembrane region" description="Helical" evidence="2">
    <location>
        <begin position="34"/>
        <end position="55"/>
    </location>
</feature>
<keyword evidence="2" id="KW-0472">Membrane</keyword>
<evidence type="ECO:0000313" key="4">
    <source>
        <dbReference type="Proteomes" id="UP000749040"/>
    </source>
</evidence>
<comment type="caution">
    <text evidence="3">The sequence shown here is derived from an EMBL/GenBank/DDBJ whole genome shotgun (WGS) entry which is preliminary data.</text>
</comment>